<dbReference type="Proteomes" id="UP000019804">
    <property type="component" value="Unassembled WGS sequence"/>
</dbReference>
<sequence>MDVNNSTIDMNELSGLDLDAEADIEELKPAIPIPLTSAKGPGLTTLKIEYNDDLPEYPTSHIDGYSYVVASRGRSQLEMEQLAHDIQYAKRLQYGQKRPVYCPFFRCHVKKWTWKCSGIYACEFLNSFLQSRHHTFVDDVIWQEIQKSQKDIQLLESDLGRRNAYSYYRSKVAFFEKGLACIDQHPSCKPVFKRYSQMNVHGEYDPYIGCINESYGVLTKHHRGAIQGHTVINLQFLEDLFNKEIIPATEECGVFESLSSRRKYCGRDHPQGSGRLQHTPCDVIFNALVPVDIGQCPYILFTSHGVHKHPPPPPTKAPERILQGVKRIIQQIHDPSLTTAQFLRNPQLEAFCQQHNASTLTEIHSSFCNKDRIAAIIQKQRLLSYPSGQDVNGLIFLENTDQHIKDYIQEQYHDSQNTMILCGFKKQIELLSQLSSFEVDMSYKRIRSKSMNEVLFATFLPDQCKVITLLRVFTTVDSTEGYYLLFKRAFDLVQKITGHPVLFDSIHGTGVHGIIVDMDSKQYTGLGKYLSEIDPQNHDVTWHLQHIIMFCRVHFQRSILNTIGTRNQGSPLWSRMMSLLDCKSEADYDALVELLIKFEDANVQTWAIQKKSPVIKAGLNKACSKIQSHYFAVLRNHTNAVEQSHQKSYASGKYLTLTEAVKNSAKLDKDDILQYDNFRKFNIHHSYRTSNMEANYLRHMSRENSRKRQRSSSTHTRSRISSKDLRRTASTNASSLEVRRQELELRKLEADIKKQEEETQKQRLENEKLELDLIERRNRIQESASDL</sequence>
<evidence type="ECO:0008006" key="4">
    <source>
        <dbReference type="Google" id="ProtNLM"/>
    </source>
</evidence>
<dbReference type="CDD" id="cd22249">
    <property type="entry name" value="UDM1_RNF168_RNF169-like"/>
    <property type="match status" value="1"/>
</dbReference>
<dbReference type="HOGENOM" id="CLU_025896_0_0_1"/>
<proteinExistence type="predicted"/>
<keyword evidence="3" id="KW-1185">Reference proteome</keyword>
<evidence type="ECO:0000313" key="2">
    <source>
        <dbReference type="EMBL" id="EYE91949.1"/>
    </source>
</evidence>
<gene>
    <name evidence="2" type="ORF">EURHEDRAFT_415947</name>
</gene>
<dbReference type="RefSeq" id="XP_040635639.1">
    <property type="nucleotide sequence ID" value="XM_040782824.1"/>
</dbReference>
<protein>
    <recommendedName>
        <fullName evidence="4">MULE transposase domain-containing protein</fullName>
    </recommendedName>
</protein>
<dbReference type="GeneID" id="63697948"/>
<feature type="region of interest" description="Disordered" evidence="1">
    <location>
        <begin position="701"/>
        <end position="736"/>
    </location>
</feature>
<dbReference type="EMBL" id="KK088440">
    <property type="protein sequence ID" value="EYE91949.1"/>
    <property type="molecule type" value="Genomic_DNA"/>
</dbReference>
<reference evidence="3" key="1">
    <citation type="journal article" date="2014" name="Nat. Commun.">
        <title>Genomic adaptations of the halophilic Dead Sea filamentous fungus Eurotium rubrum.</title>
        <authorList>
            <person name="Kis-Papo T."/>
            <person name="Weig A.R."/>
            <person name="Riley R."/>
            <person name="Persoh D."/>
            <person name="Salamov A."/>
            <person name="Sun H."/>
            <person name="Lipzen A."/>
            <person name="Wasser S.P."/>
            <person name="Rambold G."/>
            <person name="Grigoriev I.V."/>
            <person name="Nevo E."/>
        </authorList>
    </citation>
    <scope>NUCLEOTIDE SEQUENCE [LARGE SCALE GENOMIC DNA]</scope>
    <source>
        <strain evidence="3">CBS 135680</strain>
    </source>
</reference>
<evidence type="ECO:0000313" key="3">
    <source>
        <dbReference type="Proteomes" id="UP000019804"/>
    </source>
</evidence>
<evidence type="ECO:0000256" key="1">
    <source>
        <dbReference type="SAM" id="MobiDB-lite"/>
    </source>
</evidence>
<name>A0A017S5P4_ASPRC</name>
<dbReference type="OrthoDB" id="4494726at2759"/>
<organism evidence="2 3">
    <name type="scientific">Aspergillus ruber (strain CBS 135680)</name>
    <dbReference type="NCBI Taxonomy" id="1388766"/>
    <lineage>
        <taxon>Eukaryota</taxon>
        <taxon>Fungi</taxon>
        <taxon>Dikarya</taxon>
        <taxon>Ascomycota</taxon>
        <taxon>Pezizomycotina</taxon>
        <taxon>Eurotiomycetes</taxon>
        <taxon>Eurotiomycetidae</taxon>
        <taxon>Eurotiales</taxon>
        <taxon>Aspergillaceae</taxon>
        <taxon>Aspergillus</taxon>
        <taxon>Aspergillus subgen. Aspergillus</taxon>
    </lineage>
</organism>
<dbReference type="AlphaFoldDB" id="A0A017S5P4"/>
<feature type="compositionally biased region" description="Basic residues" evidence="1">
    <location>
        <begin position="707"/>
        <end position="720"/>
    </location>
</feature>
<accession>A0A017S5P4</accession>